<dbReference type="InterPro" id="IPR036689">
    <property type="entry name" value="ESAT-6-like_sf"/>
</dbReference>
<evidence type="ECO:0000313" key="4">
    <source>
        <dbReference type="Proteomes" id="UP000185596"/>
    </source>
</evidence>
<dbReference type="STRING" id="1912961.BU204_28155"/>
<dbReference type="CDD" id="cd13402">
    <property type="entry name" value="LT_TF-like"/>
    <property type="match status" value="1"/>
</dbReference>
<comment type="caution">
    <text evidence="3">The sequence shown here is derived from an EMBL/GenBank/DDBJ whole genome shotgun (WGS) entry which is preliminary data.</text>
</comment>
<dbReference type="Proteomes" id="UP000185596">
    <property type="component" value="Unassembled WGS sequence"/>
</dbReference>
<feature type="region of interest" description="Disordered" evidence="1">
    <location>
        <begin position="172"/>
        <end position="272"/>
    </location>
</feature>
<dbReference type="EMBL" id="MSIE01000058">
    <property type="protein sequence ID" value="OLF13295.1"/>
    <property type="molecule type" value="Genomic_DNA"/>
</dbReference>
<feature type="compositionally biased region" description="Gly residues" evidence="1">
    <location>
        <begin position="233"/>
        <end position="263"/>
    </location>
</feature>
<protein>
    <recommendedName>
        <fullName evidence="2">Transglycosylase SLT domain-containing protein</fullName>
    </recommendedName>
</protein>
<organism evidence="3 4">
    <name type="scientific">Actinophytocola xanthii</name>
    <dbReference type="NCBI Taxonomy" id="1912961"/>
    <lineage>
        <taxon>Bacteria</taxon>
        <taxon>Bacillati</taxon>
        <taxon>Actinomycetota</taxon>
        <taxon>Actinomycetes</taxon>
        <taxon>Pseudonocardiales</taxon>
        <taxon>Pseudonocardiaceae</taxon>
    </lineage>
</organism>
<dbReference type="Pfam" id="PF01464">
    <property type="entry name" value="SLT"/>
    <property type="match status" value="1"/>
</dbReference>
<dbReference type="Gene3D" id="1.10.287.1060">
    <property type="entry name" value="ESAT-6-like"/>
    <property type="match status" value="1"/>
</dbReference>
<feature type="compositionally biased region" description="Low complexity" evidence="1">
    <location>
        <begin position="223"/>
        <end position="232"/>
    </location>
</feature>
<evidence type="ECO:0000313" key="3">
    <source>
        <dbReference type="EMBL" id="OLF13295.1"/>
    </source>
</evidence>
<evidence type="ECO:0000256" key="1">
    <source>
        <dbReference type="SAM" id="MobiDB-lite"/>
    </source>
</evidence>
<dbReference type="PANTHER" id="PTHR21525:SF9">
    <property type="entry name" value="CHANNEL_COLICIN DOMAIN-CONTAINING PROTEIN"/>
    <property type="match status" value="1"/>
</dbReference>
<dbReference type="AlphaFoldDB" id="A0A1Q8CG10"/>
<dbReference type="InterPro" id="IPR010310">
    <property type="entry name" value="T7SS_ESAT-6-like"/>
</dbReference>
<dbReference type="SUPFAM" id="SSF53955">
    <property type="entry name" value="Lysozyme-like"/>
    <property type="match status" value="1"/>
</dbReference>
<dbReference type="PANTHER" id="PTHR21525">
    <property type="entry name" value="MOTILE SPERM PROTEIN"/>
    <property type="match status" value="1"/>
</dbReference>
<proteinExistence type="predicted"/>
<dbReference type="Gene3D" id="1.10.530.10">
    <property type="match status" value="1"/>
</dbReference>
<feature type="domain" description="Transglycosylase SLT" evidence="2">
    <location>
        <begin position="293"/>
        <end position="370"/>
    </location>
</feature>
<evidence type="ECO:0000259" key="2">
    <source>
        <dbReference type="Pfam" id="PF01464"/>
    </source>
</evidence>
<dbReference type="SUPFAM" id="SSF140453">
    <property type="entry name" value="EsxAB dimer-like"/>
    <property type="match status" value="1"/>
</dbReference>
<reference evidence="3 4" key="1">
    <citation type="submission" date="2016-12" db="EMBL/GenBank/DDBJ databases">
        <title>The draft genome sequence of Actinophytocola sp. 11-183.</title>
        <authorList>
            <person name="Wang W."/>
            <person name="Yuan L."/>
        </authorList>
    </citation>
    <scope>NUCLEOTIDE SEQUENCE [LARGE SCALE GENOMIC DNA]</scope>
    <source>
        <strain evidence="3 4">11-183</strain>
    </source>
</reference>
<gene>
    <name evidence="3" type="ORF">BU204_28155</name>
</gene>
<dbReference type="Pfam" id="PF06013">
    <property type="entry name" value="WXG100"/>
    <property type="match status" value="1"/>
</dbReference>
<sequence length="387" mass="38781">MAGYAGGDVVRTAAAKVANADSAAITEAAARLTQAVEDAGASGRQVAAGVAGLDSAWEGSSADAFVAYMGRFAAAGTDIASGMTEAATALEGVATAIDGAKRFVSTRCDQALGEIKRWLTQNPQATQQQLDDFTTDLCAEVAGDIDRHLAGTEQTLAAALATVQAAATPATRFSGLGEPDAQPFVPQPGAAVEWVPTPPAQTTPAGAERSVQPPAQSTTNTFAGNGSSAAADSGGGSSGGSSGGGGGGGGGGGYSGPMSGGPPAGGPPPGNVQEWIRQAIEILRQNGINVTEADAQRIWQIIQHESGGNPHAINDWDSNAAKGTPSKGLMQTIDPTFDAYQLPGHGDIWNPVDNILAGVNYAISRYGSLANVPGIRATESGGSYVGY</sequence>
<accession>A0A1Q8CG10</accession>
<dbReference type="InterPro" id="IPR008258">
    <property type="entry name" value="Transglycosylase_SLT_dom_1"/>
</dbReference>
<dbReference type="InterPro" id="IPR023346">
    <property type="entry name" value="Lysozyme-like_dom_sf"/>
</dbReference>
<keyword evidence="4" id="KW-1185">Reference proteome</keyword>
<name>A0A1Q8CG10_9PSEU</name>
<feature type="compositionally biased region" description="Polar residues" evidence="1">
    <location>
        <begin position="213"/>
        <end position="222"/>
    </location>
</feature>